<keyword evidence="3" id="KW-1003">Cell membrane</keyword>
<accession>A0A285SY71</accession>
<dbReference type="InterPro" id="IPR007387">
    <property type="entry name" value="TRAP_DctQ"/>
</dbReference>
<keyword evidence="5 9" id="KW-0812">Transmembrane</keyword>
<keyword evidence="4 9" id="KW-0997">Cell inner membrane</keyword>
<dbReference type="PANTHER" id="PTHR35011:SF11">
    <property type="entry name" value="TRAP TRANSPORTER SMALL PERMEASE PROTEIN"/>
    <property type="match status" value="1"/>
</dbReference>
<proteinExistence type="inferred from homology"/>
<sequence length="172" mass="18799">MQWFFAVERRVTRVALELSIVALAVIVALTFYQVVTRFVFGHPSAWSEVAARSAMMWMVFLGLAAAFRQGAMIAVDFLIDVGPKPLRQVLTIVIAIASLTFLAMLIWYGTAMALRVQRQNLAGLEISIAWVYAALPAGALLAVPGVIARTIVSFTGQDDVRSDDLKDVEGQV</sequence>
<evidence type="ECO:0000256" key="2">
    <source>
        <dbReference type="ARBA" id="ARBA00022448"/>
    </source>
</evidence>
<evidence type="ECO:0000256" key="7">
    <source>
        <dbReference type="ARBA" id="ARBA00023136"/>
    </source>
</evidence>
<evidence type="ECO:0000256" key="9">
    <source>
        <dbReference type="RuleBase" id="RU369079"/>
    </source>
</evidence>
<dbReference type="AlphaFoldDB" id="A0A285SY71"/>
<feature type="transmembrane region" description="Helical" evidence="9">
    <location>
        <begin position="89"/>
        <end position="109"/>
    </location>
</feature>
<dbReference type="InterPro" id="IPR055348">
    <property type="entry name" value="DctQ"/>
</dbReference>
<protein>
    <recommendedName>
        <fullName evidence="9">TRAP transporter small permease protein</fullName>
    </recommendedName>
</protein>
<comment type="subunit">
    <text evidence="9">The complex comprises the extracytoplasmic solute receptor protein and the two transmembrane proteins.</text>
</comment>
<evidence type="ECO:0000313" key="11">
    <source>
        <dbReference type="EMBL" id="SOC13247.1"/>
    </source>
</evidence>
<feature type="domain" description="Tripartite ATP-independent periplasmic transporters DctQ component" evidence="10">
    <location>
        <begin position="26"/>
        <end position="151"/>
    </location>
</feature>
<keyword evidence="6 9" id="KW-1133">Transmembrane helix</keyword>
<evidence type="ECO:0000256" key="5">
    <source>
        <dbReference type="ARBA" id="ARBA00022692"/>
    </source>
</evidence>
<comment type="function">
    <text evidence="9">Part of the tripartite ATP-independent periplasmic (TRAP) transport system.</text>
</comment>
<comment type="similarity">
    <text evidence="8 9">Belongs to the TRAP transporter small permease family.</text>
</comment>
<dbReference type="STRING" id="538381.GCA_001696535_03636"/>
<dbReference type="OrthoDB" id="4964541at2"/>
<reference evidence="11 12" key="1">
    <citation type="submission" date="2017-08" db="EMBL/GenBank/DDBJ databases">
        <authorList>
            <person name="de Groot N.N."/>
        </authorList>
    </citation>
    <scope>NUCLEOTIDE SEQUENCE [LARGE SCALE GENOMIC DNA]</scope>
    <source>
        <strain evidence="11 12">USBA 352</strain>
    </source>
</reference>
<dbReference type="Proteomes" id="UP000219331">
    <property type="component" value="Unassembled WGS sequence"/>
</dbReference>
<feature type="transmembrane region" description="Helical" evidence="9">
    <location>
        <begin position="55"/>
        <end position="77"/>
    </location>
</feature>
<keyword evidence="7 9" id="KW-0472">Membrane</keyword>
<evidence type="ECO:0000259" key="10">
    <source>
        <dbReference type="Pfam" id="PF04290"/>
    </source>
</evidence>
<evidence type="ECO:0000256" key="4">
    <source>
        <dbReference type="ARBA" id="ARBA00022519"/>
    </source>
</evidence>
<dbReference type="PANTHER" id="PTHR35011">
    <property type="entry name" value="2,3-DIKETO-L-GULONATE TRAP TRANSPORTER SMALL PERMEASE PROTEIN YIAM"/>
    <property type="match status" value="1"/>
</dbReference>
<dbReference type="Pfam" id="PF04290">
    <property type="entry name" value="DctQ"/>
    <property type="match status" value="1"/>
</dbReference>
<keyword evidence="2 9" id="KW-0813">Transport</keyword>
<feature type="transmembrane region" description="Helical" evidence="9">
    <location>
        <begin position="14"/>
        <end position="35"/>
    </location>
</feature>
<evidence type="ECO:0000256" key="1">
    <source>
        <dbReference type="ARBA" id="ARBA00004429"/>
    </source>
</evidence>
<dbReference type="EMBL" id="OBML01000007">
    <property type="protein sequence ID" value="SOC13247.1"/>
    <property type="molecule type" value="Genomic_DNA"/>
</dbReference>
<keyword evidence="12" id="KW-1185">Reference proteome</keyword>
<dbReference type="RefSeq" id="WP_097175321.1">
    <property type="nucleotide sequence ID" value="NZ_OBML01000007.1"/>
</dbReference>
<name>A0A285SY71_9HYPH</name>
<dbReference type="GO" id="GO:0005886">
    <property type="term" value="C:plasma membrane"/>
    <property type="evidence" value="ECO:0007669"/>
    <property type="project" value="UniProtKB-SubCell"/>
</dbReference>
<comment type="subcellular location">
    <subcellularLocation>
        <location evidence="1 9">Cell inner membrane</location>
        <topology evidence="1 9">Multi-pass membrane protein</topology>
    </subcellularLocation>
</comment>
<dbReference type="GO" id="GO:0022857">
    <property type="term" value="F:transmembrane transporter activity"/>
    <property type="evidence" value="ECO:0007669"/>
    <property type="project" value="UniProtKB-UniRule"/>
</dbReference>
<dbReference type="GO" id="GO:0015740">
    <property type="term" value="P:C4-dicarboxylate transport"/>
    <property type="evidence" value="ECO:0007669"/>
    <property type="project" value="TreeGrafter"/>
</dbReference>
<evidence type="ECO:0000256" key="8">
    <source>
        <dbReference type="ARBA" id="ARBA00038436"/>
    </source>
</evidence>
<evidence type="ECO:0000256" key="3">
    <source>
        <dbReference type="ARBA" id="ARBA00022475"/>
    </source>
</evidence>
<organism evidence="11 12">
    <name type="scientific">Stappia indica</name>
    <dbReference type="NCBI Taxonomy" id="538381"/>
    <lineage>
        <taxon>Bacteria</taxon>
        <taxon>Pseudomonadati</taxon>
        <taxon>Pseudomonadota</taxon>
        <taxon>Alphaproteobacteria</taxon>
        <taxon>Hyphomicrobiales</taxon>
        <taxon>Stappiaceae</taxon>
        <taxon>Stappia</taxon>
    </lineage>
</organism>
<gene>
    <name evidence="11" type="ORF">SAMN05421512_107115</name>
</gene>
<feature type="transmembrane region" description="Helical" evidence="9">
    <location>
        <begin position="129"/>
        <end position="152"/>
    </location>
</feature>
<evidence type="ECO:0000313" key="12">
    <source>
        <dbReference type="Proteomes" id="UP000219331"/>
    </source>
</evidence>
<evidence type="ECO:0000256" key="6">
    <source>
        <dbReference type="ARBA" id="ARBA00022989"/>
    </source>
</evidence>